<gene>
    <name evidence="1" type="ORF">BofuT4_uP144380.1</name>
</gene>
<dbReference type="AlphaFoldDB" id="G2YYD2"/>
<dbReference type="EMBL" id="FQ790361">
    <property type="protein sequence ID" value="CCD56630.1"/>
    <property type="molecule type" value="Genomic_DNA"/>
</dbReference>
<reference evidence="2" key="1">
    <citation type="journal article" date="2011" name="PLoS Genet.">
        <title>Genomic analysis of the necrotrophic fungal pathogens Sclerotinia sclerotiorum and Botrytis cinerea.</title>
        <authorList>
            <person name="Amselem J."/>
            <person name="Cuomo C.A."/>
            <person name="van Kan J.A."/>
            <person name="Viaud M."/>
            <person name="Benito E.P."/>
            <person name="Couloux A."/>
            <person name="Coutinho P.M."/>
            <person name="de Vries R.P."/>
            <person name="Dyer P.S."/>
            <person name="Fillinger S."/>
            <person name="Fournier E."/>
            <person name="Gout L."/>
            <person name="Hahn M."/>
            <person name="Kohn L."/>
            <person name="Lapalu N."/>
            <person name="Plummer K.M."/>
            <person name="Pradier J.M."/>
            <person name="Quevillon E."/>
            <person name="Sharon A."/>
            <person name="Simon A."/>
            <person name="ten Have A."/>
            <person name="Tudzynski B."/>
            <person name="Tudzynski P."/>
            <person name="Wincker P."/>
            <person name="Andrew M."/>
            <person name="Anthouard V."/>
            <person name="Beever R.E."/>
            <person name="Beffa R."/>
            <person name="Benoit I."/>
            <person name="Bouzid O."/>
            <person name="Brault B."/>
            <person name="Chen Z."/>
            <person name="Choquer M."/>
            <person name="Collemare J."/>
            <person name="Cotton P."/>
            <person name="Danchin E.G."/>
            <person name="Da Silva C."/>
            <person name="Gautier A."/>
            <person name="Giraud C."/>
            <person name="Giraud T."/>
            <person name="Gonzalez C."/>
            <person name="Grossetete S."/>
            <person name="Guldener U."/>
            <person name="Henrissat B."/>
            <person name="Howlett B.J."/>
            <person name="Kodira C."/>
            <person name="Kretschmer M."/>
            <person name="Lappartient A."/>
            <person name="Leroch M."/>
            <person name="Levis C."/>
            <person name="Mauceli E."/>
            <person name="Neuveglise C."/>
            <person name="Oeser B."/>
            <person name="Pearson M."/>
            <person name="Poulain J."/>
            <person name="Poussereau N."/>
            <person name="Quesneville H."/>
            <person name="Rascle C."/>
            <person name="Schumacher J."/>
            <person name="Segurens B."/>
            <person name="Sexton A."/>
            <person name="Silva E."/>
            <person name="Sirven C."/>
            <person name="Soanes D.M."/>
            <person name="Talbot N.J."/>
            <person name="Templeton M."/>
            <person name="Yandava C."/>
            <person name="Yarden O."/>
            <person name="Zeng Q."/>
            <person name="Rollins J.A."/>
            <person name="Lebrun M.H."/>
            <person name="Dickman M."/>
        </authorList>
    </citation>
    <scope>NUCLEOTIDE SEQUENCE [LARGE SCALE GENOMIC DNA]</scope>
    <source>
        <strain evidence="2">T4</strain>
    </source>
</reference>
<accession>G2YYD2</accession>
<protein>
    <submittedName>
        <fullName evidence="1">Uncharacterized protein</fullName>
    </submittedName>
</protein>
<dbReference type="HOGENOM" id="CLU_2512387_0_0_1"/>
<name>G2YYD2_BOTF4</name>
<evidence type="ECO:0000313" key="2">
    <source>
        <dbReference type="Proteomes" id="UP000008177"/>
    </source>
</evidence>
<organism evidence="1 2">
    <name type="scientific">Botryotinia fuckeliana (strain T4)</name>
    <name type="common">Noble rot fungus</name>
    <name type="synonym">Botrytis cinerea</name>
    <dbReference type="NCBI Taxonomy" id="999810"/>
    <lineage>
        <taxon>Eukaryota</taxon>
        <taxon>Fungi</taxon>
        <taxon>Dikarya</taxon>
        <taxon>Ascomycota</taxon>
        <taxon>Pezizomycotina</taxon>
        <taxon>Leotiomycetes</taxon>
        <taxon>Helotiales</taxon>
        <taxon>Sclerotiniaceae</taxon>
        <taxon>Botrytis</taxon>
    </lineage>
</organism>
<sequence>MIPAFRLELLKLLVAVRDKYGRFYGRGPGFNNQRLNVLPVRKAKIYSSIKTTYHLFSLSKPIVIAIYGKFKSLFEARLKPSRRHG</sequence>
<evidence type="ECO:0000313" key="1">
    <source>
        <dbReference type="EMBL" id="CCD56630.1"/>
    </source>
</evidence>
<dbReference type="InParanoid" id="G2YYD2"/>
<proteinExistence type="predicted"/>
<dbReference type="Proteomes" id="UP000008177">
    <property type="component" value="Unplaced contigs"/>
</dbReference>